<name>A0A9P4IH17_9PEZI</name>
<accession>A0A9P4IH17</accession>
<dbReference type="InterPro" id="IPR050358">
    <property type="entry name" value="RSE1/DDB1/CFT1"/>
</dbReference>
<keyword evidence="4" id="KW-1185">Reference proteome</keyword>
<comment type="caution">
    <text evidence="3">The sequence shown here is derived from an EMBL/GenBank/DDBJ whole genome shotgun (WGS) entry which is preliminary data.</text>
</comment>
<dbReference type="PANTHER" id="PTHR10644">
    <property type="entry name" value="DNA REPAIR/RNA PROCESSING CPSF FAMILY"/>
    <property type="match status" value="1"/>
</dbReference>
<dbReference type="InterPro" id="IPR015943">
    <property type="entry name" value="WD40/YVTN_repeat-like_dom_sf"/>
</dbReference>
<dbReference type="InterPro" id="IPR018846">
    <property type="entry name" value="Beta-prop_RSE1/DDB1/CPSF1_1st"/>
</dbReference>
<evidence type="ECO:0000313" key="3">
    <source>
        <dbReference type="EMBL" id="KAF2101435.1"/>
    </source>
</evidence>
<feature type="compositionally biased region" description="Low complexity" evidence="1">
    <location>
        <begin position="1132"/>
        <end position="1146"/>
    </location>
</feature>
<reference evidence="3" key="1">
    <citation type="journal article" date="2020" name="Stud. Mycol.">
        <title>101 Dothideomycetes genomes: a test case for predicting lifestyles and emergence of pathogens.</title>
        <authorList>
            <person name="Haridas S."/>
            <person name="Albert R."/>
            <person name="Binder M."/>
            <person name="Bloem J."/>
            <person name="Labutti K."/>
            <person name="Salamov A."/>
            <person name="Andreopoulos B."/>
            <person name="Baker S."/>
            <person name="Barry K."/>
            <person name="Bills G."/>
            <person name="Bluhm B."/>
            <person name="Cannon C."/>
            <person name="Castanera R."/>
            <person name="Culley D."/>
            <person name="Daum C."/>
            <person name="Ezra D."/>
            <person name="Gonzalez J."/>
            <person name="Henrissat B."/>
            <person name="Kuo A."/>
            <person name="Liang C."/>
            <person name="Lipzen A."/>
            <person name="Lutzoni F."/>
            <person name="Magnuson J."/>
            <person name="Mondo S."/>
            <person name="Nolan M."/>
            <person name="Ohm R."/>
            <person name="Pangilinan J."/>
            <person name="Park H.-J."/>
            <person name="Ramirez L."/>
            <person name="Alfaro M."/>
            <person name="Sun H."/>
            <person name="Tritt A."/>
            <person name="Yoshinaga Y."/>
            <person name="Zwiers L.-H."/>
            <person name="Turgeon B."/>
            <person name="Goodwin S."/>
            <person name="Spatafora J."/>
            <person name="Crous P."/>
            <person name="Grigoriev I."/>
        </authorList>
    </citation>
    <scope>NUCLEOTIDE SEQUENCE</scope>
    <source>
        <strain evidence="3">CBS 133067</strain>
    </source>
</reference>
<feature type="region of interest" description="Disordered" evidence="1">
    <location>
        <begin position="1127"/>
        <end position="1149"/>
    </location>
</feature>
<dbReference type="EMBL" id="ML978123">
    <property type="protein sequence ID" value="KAF2101435.1"/>
    <property type="molecule type" value="Genomic_DNA"/>
</dbReference>
<gene>
    <name evidence="3" type="ORF">NA57DRAFT_53402</name>
</gene>
<dbReference type="OrthoDB" id="20774at2759"/>
<protein>
    <recommendedName>
        <fullName evidence="2">RSE1/DDB1/CPSF1 first beta-propeller domain-containing protein</fullName>
    </recommendedName>
</protein>
<evidence type="ECO:0000256" key="1">
    <source>
        <dbReference type="SAM" id="MobiDB-lite"/>
    </source>
</evidence>
<dbReference type="Pfam" id="PF10433">
    <property type="entry name" value="Beta-prop_RSE1_1st"/>
    <property type="match status" value="1"/>
</dbReference>
<dbReference type="Proteomes" id="UP000799772">
    <property type="component" value="Unassembled WGS sequence"/>
</dbReference>
<sequence>MESMDVDHHLPQRSRQAAPEVGVLSRSLLRSPAIKKILPARLYRKKCQNVVFVGEDFFHIKEMSENGHLRHVGTICDFSSRIRAAAVIGEGPKPEPAEGHPPQKVPEEYFKEPAENVPPPQFLVFVLEDPPELRFLIADETNPNCVDFNEHIWPLFDPGDVTRTPGHLLAVDPNNRAIAVAAHENNLMMFQLRDLEALGKVYLDTHGRSKWIPIAAASMLRVEGTIQCMDFLALGSDYPDHVALVLVVASEQRTKILWYTWNFAENPTLKHSGSHTHPLGPGFQKPQLLIPMEHSPSFLLVYEKEYLIGSDAMSRSLNLYGPTEFLNTQQQAPIFPATSSRRPLWTAWSRAVRNVQWIDKKKEAFHIVREDGYVYYFHLENGEADMSGKMALFGGFVDQAFAYCEVDTTLRGPFFLVSTGNESPGQVLKIGLGPNDLLYGLTRPEAMTPQTVETLHNWSASFDMTVSGLGQRSGVGASEGRTSIYTTAMRGPRHGAIAELRLGVEALTKFTGTIESFSGVIRLWAVLETTRDVLLFLSHAEETTLVRLSIATNAKEDDELEGDFNEENCGLVFNRPTLAVAILPRRQIVQVTDVSLQVLYSDGNTLKQFSEVILGPPGSFHIICASISRSTSTVVAALRVETAFALCLVQIQANIPPGLENTDDTVGELFILSSEPTAVAIFELGATLYTAASTADGTLHLLRRGERDTLSPCLTYRLARPEYANSPTICESLTVLHRSVDTESSHSDITCMLVCGMRDGSILTVRLAPDMRMEHANGTAEFNGYRSYHTPTGPEIVALDQQFIALGITPVILVPESASPHSTAFAICGPTLCRLTLQGNGTLHIDEVVSNFRGSPTPRRTPISALCCIANPYLLERADLEGKAVLVSGSTLSIASVDLQPKAVPTLLPLHEQGTPTRLLYLEQLDCMVVASTRTDLVDMGIPRPNWAGKRCTRGQIEFISTADTPPVDENDDSRNLYTLPLYPNEKIFCLLEWKISVDGKKYVHLLVGTGREDEKGNPTGVLYFLSLRRIEADGGPGISTRVVHKAEYPNPVYSVAALGETDFAITTGTALRILRMDAATRKSARLCKYELPSIGLQVTASPPYVYVSTLEDSLMAFEFIEDRTNGHNERNTTAGTHATTSGHANTDMRPTSARLEPIFSDSQARESLHHLHLNCNRPHTNTIQTQDPDAMQIDSAPPGRVDSHPNLILISDKNQSVTGLFCPPRRANQLAAPTLFEAHLPRSIMRLRRGLVRPPWLRPQGSALPQGVLADDIVGVAVDGHVYQFSLLDGNALHVLRTLGGAQDPRHVNGDFLEKLLADGGKGEKSITKILKGLPEEDYEDFARAAGIVLELDQDMMDDEQQTLARELWRWLRMVMAPML</sequence>
<feature type="domain" description="RSE1/DDB1/CPSF1 first beta-propeller" evidence="2">
    <location>
        <begin position="33"/>
        <end position="445"/>
    </location>
</feature>
<evidence type="ECO:0000259" key="2">
    <source>
        <dbReference type="Pfam" id="PF10433"/>
    </source>
</evidence>
<dbReference type="Gene3D" id="2.130.10.10">
    <property type="entry name" value="YVTN repeat-like/Quinoprotein amine dehydrogenase"/>
    <property type="match status" value="2"/>
</dbReference>
<proteinExistence type="predicted"/>
<organism evidence="3 4">
    <name type="scientific">Rhizodiscina lignyota</name>
    <dbReference type="NCBI Taxonomy" id="1504668"/>
    <lineage>
        <taxon>Eukaryota</taxon>
        <taxon>Fungi</taxon>
        <taxon>Dikarya</taxon>
        <taxon>Ascomycota</taxon>
        <taxon>Pezizomycotina</taxon>
        <taxon>Dothideomycetes</taxon>
        <taxon>Pleosporomycetidae</taxon>
        <taxon>Aulographales</taxon>
        <taxon>Rhizodiscinaceae</taxon>
        <taxon>Rhizodiscina</taxon>
    </lineage>
</organism>
<evidence type="ECO:0000313" key="4">
    <source>
        <dbReference type="Proteomes" id="UP000799772"/>
    </source>
</evidence>